<keyword evidence="2" id="KW-1185">Reference proteome</keyword>
<gene>
    <name evidence="1" type="ORF">SAMN05421771_3520</name>
</gene>
<dbReference type="Proteomes" id="UP000199024">
    <property type="component" value="Unassembled WGS sequence"/>
</dbReference>
<dbReference type="STRING" id="474950.SAMN05421771_3520"/>
<organism evidence="1 2">
    <name type="scientific">Granulicella pectinivorans</name>
    <dbReference type="NCBI Taxonomy" id="474950"/>
    <lineage>
        <taxon>Bacteria</taxon>
        <taxon>Pseudomonadati</taxon>
        <taxon>Acidobacteriota</taxon>
        <taxon>Terriglobia</taxon>
        <taxon>Terriglobales</taxon>
        <taxon>Acidobacteriaceae</taxon>
        <taxon>Granulicella</taxon>
    </lineage>
</organism>
<evidence type="ECO:0000313" key="1">
    <source>
        <dbReference type="EMBL" id="SFS18636.1"/>
    </source>
</evidence>
<protein>
    <submittedName>
        <fullName evidence="1">Uncharacterized protein</fullName>
    </submittedName>
</protein>
<sequence>MIFITLLFVVIAPIVICVRAGGLKDEQTAI</sequence>
<proteinExistence type="predicted"/>
<dbReference type="EMBL" id="FOZL01000001">
    <property type="protein sequence ID" value="SFS18636.1"/>
    <property type="molecule type" value="Genomic_DNA"/>
</dbReference>
<evidence type="ECO:0000313" key="2">
    <source>
        <dbReference type="Proteomes" id="UP000199024"/>
    </source>
</evidence>
<name>A0A1I6MSH9_9BACT</name>
<dbReference type="AlphaFoldDB" id="A0A1I6MSH9"/>
<accession>A0A1I6MSH9</accession>
<reference evidence="1 2" key="1">
    <citation type="submission" date="2016-10" db="EMBL/GenBank/DDBJ databases">
        <authorList>
            <person name="de Groot N.N."/>
        </authorList>
    </citation>
    <scope>NUCLEOTIDE SEQUENCE [LARGE SCALE GENOMIC DNA]</scope>
    <source>
        <strain evidence="1 2">DSM 21001</strain>
    </source>
</reference>